<reference evidence="2 3" key="1">
    <citation type="submission" date="2020-08" db="EMBL/GenBank/DDBJ databases">
        <title>Genomic Encyclopedia of Type Strains, Phase IV (KMG-IV): sequencing the most valuable type-strain genomes for metagenomic binning, comparative biology and taxonomic classification.</title>
        <authorList>
            <person name="Goeker M."/>
        </authorList>
    </citation>
    <scope>NUCLEOTIDE SEQUENCE [LARGE SCALE GENOMIC DNA]</scope>
    <source>
        <strain evidence="2 3">DSM 102238</strain>
    </source>
</reference>
<dbReference type="PANTHER" id="PTHR43179">
    <property type="entry name" value="RHAMNOSYLTRANSFERASE WBBL"/>
    <property type="match status" value="1"/>
</dbReference>
<dbReference type="CDD" id="cd04186">
    <property type="entry name" value="GT_2_like_c"/>
    <property type="match status" value="1"/>
</dbReference>
<dbReference type="Pfam" id="PF00535">
    <property type="entry name" value="Glycos_transf_2"/>
    <property type="match status" value="2"/>
</dbReference>
<dbReference type="CDD" id="cd04184">
    <property type="entry name" value="GT2_RfbC_Mx_like"/>
    <property type="match status" value="1"/>
</dbReference>
<dbReference type="Proteomes" id="UP000542776">
    <property type="component" value="Unassembled WGS sequence"/>
</dbReference>
<comment type="caution">
    <text evidence="2">The sequence shown here is derived from an EMBL/GenBank/DDBJ whole genome shotgun (WGS) entry which is preliminary data.</text>
</comment>
<sequence length="628" mass="70400">MIAQIRARAVQAFKLVHWTATGQLLHRYRLWKAWQNRVELAAAYDRWVARCDTIDARDRALIRAEIEGFAYRPLISVIMPTYDTDDRLLRDAIASVQAQLYPHWELCIADDCSPDPRVAETIRELASAEPRIKWVVRETNGNISQASNTALSLAAGEFTALMDHDDLVPEHALYRVARELQSSPDLNVLYSDEDQIDAAGRRHGPYFKPAWNLDLLLGHNVVSHLGVYRTSLLREIGGFRVGYEGSQDYDLALRSVAASAPGTIRHIPAVLYHWRRLDEGSFSQSQLDRCIDAARRAIGDFLATHPGADGARISSLPGRDQWTQVHWPLPDPQPSVSIVIPTRDRADLLERCVAGLLERTRYETFEIVIVDNGSVEPETLDLLVRLAGDPRVRVVESPGDFNYARLNNEAIAPIRSDVVVLLNNDIDVIAPDWLEEMVSHAIRPDVGAVGAKLLYADERVQHAGVALGAGEAFDGSTGVAGHFGHLAPRDDVGYGGQLALARELSAVTAACLALRREVFEAVGGFDETSLKVAFNDVDLCLRIRQKGWRIVWTPFAELYHLESQSRGSDMQGPNRARFEAESRVMQERWGEALRADPFYNINFERGHIDFRLDFEHSTSKPWRLPEKT</sequence>
<dbReference type="PANTHER" id="PTHR43179:SF7">
    <property type="entry name" value="RHAMNOSYLTRANSFERASE WBBL"/>
    <property type="match status" value="1"/>
</dbReference>
<name>A0A7W6H4G7_9HYPH</name>
<dbReference type="Gene3D" id="3.90.550.10">
    <property type="entry name" value="Spore Coat Polysaccharide Biosynthesis Protein SpsA, Chain A"/>
    <property type="match status" value="2"/>
</dbReference>
<feature type="domain" description="Glycosyltransferase 2-like" evidence="1">
    <location>
        <begin position="337"/>
        <end position="464"/>
    </location>
</feature>
<protein>
    <submittedName>
        <fullName evidence="2">GT2 family glycosyltransferase</fullName>
    </submittedName>
</protein>
<dbReference type="InterPro" id="IPR001173">
    <property type="entry name" value="Glyco_trans_2-like"/>
</dbReference>
<evidence type="ECO:0000313" key="2">
    <source>
        <dbReference type="EMBL" id="MBB3998223.1"/>
    </source>
</evidence>
<evidence type="ECO:0000259" key="1">
    <source>
        <dbReference type="Pfam" id="PF00535"/>
    </source>
</evidence>
<feature type="domain" description="Glycosyltransferase 2-like" evidence="1">
    <location>
        <begin position="76"/>
        <end position="236"/>
    </location>
</feature>
<dbReference type="EMBL" id="JACIEK010000004">
    <property type="protein sequence ID" value="MBB3998223.1"/>
    <property type="molecule type" value="Genomic_DNA"/>
</dbReference>
<dbReference type="GO" id="GO:0016757">
    <property type="term" value="F:glycosyltransferase activity"/>
    <property type="evidence" value="ECO:0007669"/>
    <property type="project" value="UniProtKB-KW"/>
</dbReference>
<proteinExistence type="predicted"/>
<evidence type="ECO:0000313" key="3">
    <source>
        <dbReference type="Proteomes" id="UP000542776"/>
    </source>
</evidence>
<dbReference type="AlphaFoldDB" id="A0A7W6H4G7"/>
<accession>A0A7W6H4G7</accession>
<dbReference type="RefSeq" id="WP_183199756.1">
    <property type="nucleotide sequence ID" value="NZ_JACIEK010000004.1"/>
</dbReference>
<dbReference type="InterPro" id="IPR029044">
    <property type="entry name" value="Nucleotide-diphossugar_trans"/>
</dbReference>
<gene>
    <name evidence="2" type="ORF">GGR04_002062</name>
</gene>
<keyword evidence="3" id="KW-1185">Reference proteome</keyword>
<dbReference type="SUPFAM" id="SSF53448">
    <property type="entry name" value="Nucleotide-diphospho-sugar transferases"/>
    <property type="match status" value="2"/>
</dbReference>
<keyword evidence="2" id="KW-0808">Transferase</keyword>
<organism evidence="2 3">
    <name type="scientific">Aureimonas pseudogalii</name>
    <dbReference type="NCBI Taxonomy" id="1744844"/>
    <lineage>
        <taxon>Bacteria</taxon>
        <taxon>Pseudomonadati</taxon>
        <taxon>Pseudomonadota</taxon>
        <taxon>Alphaproteobacteria</taxon>
        <taxon>Hyphomicrobiales</taxon>
        <taxon>Aurantimonadaceae</taxon>
        <taxon>Aureimonas</taxon>
    </lineage>
</organism>